<proteinExistence type="predicted"/>
<keyword evidence="2" id="KW-1185">Reference proteome</keyword>
<evidence type="ECO:0000313" key="2">
    <source>
        <dbReference type="Proteomes" id="UP001055879"/>
    </source>
</evidence>
<reference evidence="1 2" key="2">
    <citation type="journal article" date="2022" name="Mol. Ecol. Resour.">
        <title>The genomes of chicory, endive, great burdock and yacon provide insights into Asteraceae paleo-polyploidization history and plant inulin production.</title>
        <authorList>
            <person name="Fan W."/>
            <person name="Wang S."/>
            <person name="Wang H."/>
            <person name="Wang A."/>
            <person name="Jiang F."/>
            <person name="Liu H."/>
            <person name="Zhao H."/>
            <person name="Xu D."/>
            <person name="Zhang Y."/>
        </authorList>
    </citation>
    <scope>NUCLEOTIDE SEQUENCE [LARGE SCALE GENOMIC DNA]</scope>
    <source>
        <strain evidence="2">cv. Niubang</strain>
    </source>
</reference>
<name>A0ACB9EET4_ARCLA</name>
<gene>
    <name evidence="1" type="ORF">L6452_05016</name>
</gene>
<comment type="caution">
    <text evidence="1">The sequence shown here is derived from an EMBL/GenBank/DDBJ whole genome shotgun (WGS) entry which is preliminary data.</text>
</comment>
<organism evidence="1 2">
    <name type="scientific">Arctium lappa</name>
    <name type="common">Greater burdock</name>
    <name type="synonym">Lappa major</name>
    <dbReference type="NCBI Taxonomy" id="4217"/>
    <lineage>
        <taxon>Eukaryota</taxon>
        <taxon>Viridiplantae</taxon>
        <taxon>Streptophyta</taxon>
        <taxon>Embryophyta</taxon>
        <taxon>Tracheophyta</taxon>
        <taxon>Spermatophyta</taxon>
        <taxon>Magnoliopsida</taxon>
        <taxon>eudicotyledons</taxon>
        <taxon>Gunneridae</taxon>
        <taxon>Pentapetalae</taxon>
        <taxon>asterids</taxon>
        <taxon>campanulids</taxon>
        <taxon>Asterales</taxon>
        <taxon>Asteraceae</taxon>
        <taxon>Carduoideae</taxon>
        <taxon>Cardueae</taxon>
        <taxon>Arctiinae</taxon>
        <taxon>Arctium</taxon>
    </lineage>
</organism>
<sequence length="175" mass="19274">MASLSFPHIFIFSIVSFILISNVDASEPYELVNKFCSKLDKVDFCLEVLKSDNRSQFANDVTTLTRIAVDVSTQNSTKTRDYFQSVKSGPPGVLKSLKDCIGLYDNVIKNLRLCMSEEDCSLTSYDIHAAGEEVKRCQAIADSNGAQGSFITSSNNVTQDLCWLSESLANLSCTD</sequence>
<dbReference type="EMBL" id="CM042048">
    <property type="protein sequence ID" value="KAI3757479.1"/>
    <property type="molecule type" value="Genomic_DNA"/>
</dbReference>
<evidence type="ECO:0000313" key="1">
    <source>
        <dbReference type="EMBL" id="KAI3757479.1"/>
    </source>
</evidence>
<accession>A0ACB9EET4</accession>
<protein>
    <submittedName>
        <fullName evidence="1">Uncharacterized protein</fullName>
    </submittedName>
</protein>
<reference evidence="2" key="1">
    <citation type="journal article" date="2022" name="Mol. Ecol. Resour.">
        <title>The genomes of chicory, endive, great burdock and yacon provide insights into Asteraceae palaeo-polyploidization history and plant inulin production.</title>
        <authorList>
            <person name="Fan W."/>
            <person name="Wang S."/>
            <person name="Wang H."/>
            <person name="Wang A."/>
            <person name="Jiang F."/>
            <person name="Liu H."/>
            <person name="Zhao H."/>
            <person name="Xu D."/>
            <person name="Zhang Y."/>
        </authorList>
    </citation>
    <scope>NUCLEOTIDE SEQUENCE [LARGE SCALE GENOMIC DNA]</scope>
    <source>
        <strain evidence="2">cv. Niubang</strain>
    </source>
</reference>
<dbReference type="Proteomes" id="UP001055879">
    <property type="component" value="Linkage Group LG02"/>
</dbReference>